<feature type="region of interest" description="Disordered" evidence="1">
    <location>
        <begin position="673"/>
        <end position="741"/>
    </location>
</feature>
<feature type="transmembrane region" description="Helical" evidence="2">
    <location>
        <begin position="116"/>
        <end position="135"/>
    </location>
</feature>
<feature type="region of interest" description="Disordered" evidence="1">
    <location>
        <begin position="777"/>
        <end position="826"/>
    </location>
</feature>
<evidence type="ECO:0000313" key="4">
    <source>
        <dbReference type="Proteomes" id="UP000076632"/>
    </source>
</evidence>
<feature type="transmembrane region" description="Helical" evidence="2">
    <location>
        <begin position="465"/>
        <end position="486"/>
    </location>
</feature>
<organism evidence="3 4">
    <name type="scientific">Xylona heveae (strain CBS 132557 / TC161)</name>
    <dbReference type="NCBI Taxonomy" id="1328760"/>
    <lineage>
        <taxon>Eukaryota</taxon>
        <taxon>Fungi</taxon>
        <taxon>Dikarya</taxon>
        <taxon>Ascomycota</taxon>
        <taxon>Pezizomycotina</taxon>
        <taxon>Xylonomycetes</taxon>
        <taxon>Xylonales</taxon>
        <taxon>Xylonaceae</taxon>
        <taxon>Xylona</taxon>
    </lineage>
</organism>
<keyword evidence="2" id="KW-0812">Transmembrane</keyword>
<feature type="transmembrane region" description="Helical" evidence="2">
    <location>
        <begin position="183"/>
        <end position="204"/>
    </location>
</feature>
<dbReference type="InParanoid" id="A0A165JCC1"/>
<feature type="transmembrane region" description="Helical" evidence="2">
    <location>
        <begin position="493"/>
        <end position="517"/>
    </location>
</feature>
<keyword evidence="2" id="KW-1133">Transmembrane helix</keyword>
<dbReference type="EMBL" id="KV407454">
    <property type="protein sequence ID" value="KZF26046.1"/>
    <property type="molecule type" value="Genomic_DNA"/>
</dbReference>
<feature type="region of interest" description="Disordered" evidence="1">
    <location>
        <begin position="591"/>
        <end position="661"/>
    </location>
</feature>
<dbReference type="AlphaFoldDB" id="A0A165JCC1"/>
<dbReference type="Pfam" id="PF06772">
    <property type="entry name" value="LtrA"/>
    <property type="match status" value="1"/>
</dbReference>
<feature type="transmembrane region" description="Helical" evidence="2">
    <location>
        <begin position="281"/>
        <end position="300"/>
    </location>
</feature>
<name>A0A165JCC1_XYLHT</name>
<feature type="transmembrane region" description="Helical" evidence="2">
    <location>
        <begin position="83"/>
        <end position="104"/>
    </location>
</feature>
<feature type="transmembrane region" description="Helical" evidence="2">
    <location>
        <begin position="216"/>
        <end position="237"/>
    </location>
</feature>
<feature type="compositionally biased region" description="Low complexity" evidence="1">
    <location>
        <begin position="700"/>
        <end position="726"/>
    </location>
</feature>
<dbReference type="RefSeq" id="XP_018191601.1">
    <property type="nucleotide sequence ID" value="XM_018333994.1"/>
</dbReference>
<feature type="compositionally biased region" description="Basic and acidic residues" evidence="1">
    <location>
        <begin position="673"/>
        <end position="687"/>
    </location>
</feature>
<proteinExistence type="predicted"/>
<feature type="transmembrane region" description="Helical" evidence="2">
    <location>
        <begin position="147"/>
        <end position="171"/>
    </location>
</feature>
<accession>A0A165JCC1</accession>
<reference evidence="3 4" key="1">
    <citation type="journal article" date="2016" name="Fungal Biol.">
        <title>The genome of Xylona heveae provides a window into fungal endophytism.</title>
        <authorList>
            <person name="Gazis R."/>
            <person name="Kuo A."/>
            <person name="Riley R."/>
            <person name="LaButti K."/>
            <person name="Lipzen A."/>
            <person name="Lin J."/>
            <person name="Amirebrahimi M."/>
            <person name="Hesse C.N."/>
            <person name="Spatafora J.W."/>
            <person name="Henrissat B."/>
            <person name="Hainaut M."/>
            <person name="Grigoriev I.V."/>
            <person name="Hibbett D.S."/>
        </authorList>
    </citation>
    <scope>NUCLEOTIDE SEQUENCE [LARGE SCALE GENOMIC DNA]</scope>
    <source>
        <strain evidence="3 4">TC161</strain>
    </source>
</reference>
<dbReference type="Proteomes" id="UP000076632">
    <property type="component" value="Unassembled WGS sequence"/>
</dbReference>
<evidence type="ECO:0000256" key="1">
    <source>
        <dbReference type="SAM" id="MobiDB-lite"/>
    </source>
</evidence>
<dbReference type="PANTHER" id="PTHR42101">
    <property type="entry name" value="CHROMOSOME 16, WHOLE GENOME SHOTGUN SEQUENCE"/>
    <property type="match status" value="1"/>
</dbReference>
<keyword evidence="4" id="KW-1185">Reference proteome</keyword>
<dbReference type="STRING" id="1328760.A0A165JCC1"/>
<gene>
    <name evidence="3" type="ORF">L228DRAFT_257543</name>
</gene>
<dbReference type="InterPro" id="IPR010640">
    <property type="entry name" value="Low_temperature_requirement_A"/>
</dbReference>
<dbReference type="OMA" id="LWWFQFA"/>
<sequence length="826" mass="91411">MGFRFLERDSSEERAGSERAIIHRRRKEWVPFYVDPLQFTSGDDYAFRRHEDATNIELFFDLFFVANLTTFSSVHEINDRESLFSFMGFIAIIWATWLQIALYDVRFAFDCYLERAYKLVQMAIMLGFAAVGSNFSTSITNENYKAFAVITVLLAVSRVLFILQYSVLMYFVKRRHLASIKPLIFTVCVFALTAVLYLALLAPFLEHDSAQKIYNLWYIAIVPEALAVFLVSIKYPLLSFEGTHLVKRMALLTLILLGEGVITVTKTMTKMAGQNAWNWNVFWEVLVFAGTIYLLWQLYFDRHAIVTSGILGEQVWALLHFPFHIALALVFEGIQNFSIVINISYQIEKLSNVLVSSCFERGENGVQLANALNKTITSFHFATKDNPHPEGLEAINDILIEIQNTTSGCSADTPQAAQHLTPLLQKFADVTVVALFKRDGIEPPGKGGTHIDDVDAVFHVFFLSYAYFFIAAAIVLFAFMAFLFIVRRPNRDILDYIAIVVRGVMGFLMLGLAALGFNDQAMENFVGSLMILPTFMLVLFAIVLADWILDWVSIRRKGRNYSIPAAELNLTRVNAHCPRHANTTIRTPTMTIARDDDDGAFNVGRGRGRDGDGDGSVPETPFSPETKSGWFSEPVTRPVAVRQDASGGGSGSGSASSREMDDNDAIEHVEKVVGQDHLSQDHDDTRRGSIPGHGPGPGLHPGSVSGTAIATATGTATATGSGPAVSFADSTSEHDDRRHRPSVMSLSLRELDRDEFLIGGQLGRRRIVPLATNATDSWRRRASQPQPLRTTSGLGTGLGIDEQRSAGAGGGANNRDGGGKRRSSMR</sequence>
<evidence type="ECO:0000256" key="2">
    <source>
        <dbReference type="SAM" id="Phobius"/>
    </source>
</evidence>
<dbReference type="GeneID" id="28899131"/>
<evidence type="ECO:0008006" key="5">
    <source>
        <dbReference type="Google" id="ProtNLM"/>
    </source>
</evidence>
<keyword evidence="2" id="KW-0472">Membrane</keyword>
<feature type="transmembrane region" description="Helical" evidence="2">
    <location>
        <begin position="249"/>
        <end position="269"/>
    </location>
</feature>
<dbReference type="OrthoDB" id="3177213at2759"/>
<evidence type="ECO:0000313" key="3">
    <source>
        <dbReference type="EMBL" id="KZF26046.1"/>
    </source>
</evidence>
<dbReference type="PANTHER" id="PTHR42101:SF1">
    <property type="entry name" value="LOW TEMPERATURE REQUIREMENT A"/>
    <property type="match status" value="1"/>
</dbReference>
<feature type="transmembrane region" description="Helical" evidence="2">
    <location>
        <begin position="529"/>
        <end position="549"/>
    </location>
</feature>
<protein>
    <recommendedName>
        <fullName evidence="5">Low temperature requirement A</fullName>
    </recommendedName>
</protein>
<feature type="transmembrane region" description="Helical" evidence="2">
    <location>
        <begin position="321"/>
        <end position="345"/>
    </location>
</feature>